<dbReference type="Pfam" id="PF14292">
    <property type="entry name" value="SusE"/>
    <property type="match status" value="1"/>
</dbReference>
<sequence length="352" mass="38017">MKKLSIACFALLLLVGCEKEETKAVLSPEAVAPQITSQANGFTKTITEETTGEMLKFDWSGAEYGVSTEVTYVLELDSVGRSFTSPVTLGSTAGKSLGTTLGDLNTKLLEQLKVTPNVASALELRVRASVNTKFPTVSNVVKITVTPWKPIEADKPATLWLPGGYQGWNPANAPVILAVSETIFEGYVYIASGTAFKFTSAPDWDHINYGDSKTTGVLTTDGKADGLSLPESGYYKFRVDTDKLTYQIGRITTWGLIGTATPGEWTTSTAMTFDQVKGTWSKTVNLVKGALKFRANDGWAINYGPTNSSDLKGTLTATDDAITIPEDGNYTVTLDLSRSKSPYLYSYTVKKN</sequence>
<dbReference type="PROSITE" id="PS51257">
    <property type="entry name" value="PROKAR_LIPOPROTEIN"/>
    <property type="match status" value="1"/>
</dbReference>
<dbReference type="Gene3D" id="2.60.40.3620">
    <property type="match status" value="2"/>
</dbReference>
<dbReference type="Proteomes" id="UP000613030">
    <property type="component" value="Unassembled WGS sequence"/>
</dbReference>
<name>A0ABS1KKR6_9BACT</name>
<evidence type="ECO:0000313" key="2">
    <source>
        <dbReference type="EMBL" id="MBL0740055.1"/>
    </source>
</evidence>
<dbReference type="RefSeq" id="WP_202007040.1">
    <property type="nucleotide sequence ID" value="NZ_JAERRB010000001.1"/>
</dbReference>
<proteinExistence type="predicted"/>
<dbReference type="EMBL" id="JAERRB010000001">
    <property type="protein sequence ID" value="MBL0740055.1"/>
    <property type="molecule type" value="Genomic_DNA"/>
</dbReference>
<protein>
    <submittedName>
        <fullName evidence="2">SusE domain-containing protein</fullName>
    </submittedName>
</protein>
<comment type="caution">
    <text evidence="2">The sequence shown here is derived from an EMBL/GenBank/DDBJ whole genome shotgun (WGS) entry which is preliminary data.</text>
</comment>
<gene>
    <name evidence="2" type="ORF">JI741_02440</name>
</gene>
<evidence type="ECO:0000313" key="3">
    <source>
        <dbReference type="Proteomes" id="UP000613030"/>
    </source>
</evidence>
<organism evidence="2 3">
    <name type="scientific">Chryseolinea lacunae</name>
    <dbReference type="NCBI Taxonomy" id="2801331"/>
    <lineage>
        <taxon>Bacteria</taxon>
        <taxon>Pseudomonadati</taxon>
        <taxon>Bacteroidota</taxon>
        <taxon>Cytophagia</taxon>
        <taxon>Cytophagales</taxon>
        <taxon>Fulvivirgaceae</taxon>
        <taxon>Chryseolinea</taxon>
    </lineage>
</organism>
<accession>A0ABS1KKR6</accession>
<dbReference type="InterPro" id="IPR025970">
    <property type="entry name" value="SusE"/>
</dbReference>
<dbReference type="CDD" id="cd12967">
    <property type="entry name" value="CBM_SusE-F_like_u1"/>
    <property type="match status" value="1"/>
</dbReference>
<evidence type="ECO:0000259" key="1">
    <source>
        <dbReference type="Pfam" id="PF14292"/>
    </source>
</evidence>
<reference evidence="2 3" key="1">
    <citation type="submission" date="2021-01" db="EMBL/GenBank/DDBJ databases">
        <title>Chryseolinea sp. Jin1 Genome sequencing and assembly.</title>
        <authorList>
            <person name="Kim I."/>
        </authorList>
    </citation>
    <scope>NUCLEOTIDE SEQUENCE [LARGE SCALE GENOMIC DNA]</scope>
    <source>
        <strain evidence="2 3">Jin1</strain>
    </source>
</reference>
<keyword evidence="3" id="KW-1185">Reference proteome</keyword>
<feature type="domain" description="SusE outer membrane protein" evidence="1">
    <location>
        <begin position="19"/>
        <end position="127"/>
    </location>
</feature>